<keyword evidence="7" id="KW-1185">Reference proteome</keyword>
<sequence>MSVPSNSTVLVVGGGPAGSYAACVLAREGVDVVVLEADVFPRYHIGESMLASMRYFLRFIELEEAFDKHGFEKKYGATFKITDKKPAFTDFSVSLGQGGYSWNVIRSESDEMIFRYAEKCGAKVFDGTKVDEITFEPYNQDGFDRKIRLANPGRPVSAKWSRKDGTNGSISFDYIIDASGRNGIISTKYLKNRRLNEALKNIANWTYWKGAKRFNPGEKNENSPFFEALSDGSGWVWAIPLHNGTLSCGIVARQDIFFAKKKETGLNGAEFYKEYLKMAPQIHDMISGAEMLSDVKQASDWSYSAGAYAGPHFRLAGDAGCFIDPYFSSGVHLALTSGLSAAATIQASIRGQCSELTAAKWHTTKVNEGYTRFLLVVMTVLRELRAKGAAIIAGSKDEGYDKAFSFIQPVIQGTADTQVENTSIQKKAAEGVEFALGTMKKDRKAEERAILDKVQGARDHAEEMEKLTEEELATLSAIVHRNIRLTNNEKNLNNIANDVIDGLSIDLVRGNLGLVKKFNDDIKMQTGKDSCINSEQMDALELNHTVTVQAS</sequence>
<evidence type="ECO:0000256" key="3">
    <source>
        <dbReference type="ARBA" id="ARBA00022827"/>
    </source>
</evidence>
<name>A0AAD9SPM9_PHOAM</name>
<dbReference type="InterPro" id="IPR036188">
    <property type="entry name" value="FAD/NAD-bd_sf"/>
</dbReference>
<dbReference type="GO" id="GO:0071949">
    <property type="term" value="F:FAD binding"/>
    <property type="evidence" value="ECO:0007669"/>
    <property type="project" value="InterPro"/>
</dbReference>
<reference evidence="6" key="1">
    <citation type="submission" date="2023-06" db="EMBL/GenBank/DDBJ databases">
        <authorList>
            <person name="Noh H."/>
        </authorList>
    </citation>
    <scope>NUCLEOTIDE SEQUENCE</scope>
    <source>
        <strain evidence="6">DUCC20226</strain>
    </source>
</reference>
<evidence type="ECO:0000256" key="2">
    <source>
        <dbReference type="ARBA" id="ARBA00022630"/>
    </source>
</evidence>
<dbReference type="AlphaFoldDB" id="A0AAD9SPM9"/>
<evidence type="ECO:0000313" key="6">
    <source>
        <dbReference type="EMBL" id="KAK2613342.1"/>
    </source>
</evidence>
<organism evidence="6 7">
    <name type="scientific">Phomopsis amygdali</name>
    <name type="common">Fusicoccum amygdali</name>
    <dbReference type="NCBI Taxonomy" id="1214568"/>
    <lineage>
        <taxon>Eukaryota</taxon>
        <taxon>Fungi</taxon>
        <taxon>Dikarya</taxon>
        <taxon>Ascomycota</taxon>
        <taxon>Pezizomycotina</taxon>
        <taxon>Sordariomycetes</taxon>
        <taxon>Sordariomycetidae</taxon>
        <taxon>Diaporthales</taxon>
        <taxon>Diaporthaceae</taxon>
        <taxon>Diaporthe</taxon>
    </lineage>
</organism>
<dbReference type="PRINTS" id="PR00420">
    <property type="entry name" value="RNGMNOXGNASE"/>
</dbReference>
<dbReference type="Proteomes" id="UP001265746">
    <property type="component" value="Unassembled WGS sequence"/>
</dbReference>
<keyword evidence="4" id="KW-0560">Oxidoreductase</keyword>
<comment type="caution">
    <text evidence="6">The sequence shown here is derived from an EMBL/GenBank/DDBJ whole genome shotgun (WGS) entry which is preliminary data.</text>
</comment>
<accession>A0AAD9SPM9</accession>
<dbReference type="InterPro" id="IPR050816">
    <property type="entry name" value="Flavin-dep_Halogenase_NPB"/>
</dbReference>
<keyword evidence="2" id="KW-0285">Flavoprotein</keyword>
<dbReference type="GO" id="GO:0016491">
    <property type="term" value="F:oxidoreductase activity"/>
    <property type="evidence" value="ECO:0007669"/>
    <property type="project" value="UniProtKB-KW"/>
</dbReference>
<evidence type="ECO:0000313" key="7">
    <source>
        <dbReference type="Proteomes" id="UP001265746"/>
    </source>
</evidence>
<comment type="similarity">
    <text evidence="1">Belongs to the flavin-dependent halogenase family.</text>
</comment>
<evidence type="ECO:0000256" key="4">
    <source>
        <dbReference type="ARBA" id="ARBA00023002"/>
    </source>
</evidence>
<dbReference type="InterPro" id="IPR002938">
    <property type="entry name" value="FAD-bd"/>
</dbReference>
<protein>
    <recommendedName>
        <fullName evidence="5">FAD-binding domain-containing protein</fullName>
    </recommendedName>
</protein>
<evidence type="ECO:0000256" key="1">
    <source>
        <dbReference type="ARBA" id="ARBA00005706"/>
    </source>
</evidence>
<dbReference type="PANTHER" id="PTHR43747:SF5">
    <property type="entry name" value="FAD-BINDING DOMAIN-CONTAINING PROTEIN"/>
    <property type="match status" value="1"/>
</dbReference>
<dbReference type="SUPFAM" id="SSF51905">
    <property type="entry name" value="FAD/NAD(P)-binding domain"/>
    <property type="match status" value="1"/>
</dbReference>
<keyword evidence="3" id="KW-0274">FAD</keyword>
<feature type="domain" description="FAD-binding" evidence="5">
    <location>
        <begin position="8"/>
        <end position="355"/>
    </location>
</feature>
<evidence type="ECO:0000259" key="5">
    <source>
        <dbReference type="Pfam" id="PF01494"/>
    </source>
</evidence>
<gene>
    <name evidence="6" type="ORF">N8I77_000260</name>
</gene>
<dbReference type="Pfam" id="PF01494">
    <property type="entry name" value="FAD_binding_3"/>
    <property type="match status" value="1"/>
</dbReference>
<dbReference type="PANTHER" id="PTHR43747">
    <property type="entry name" value="FAD-BINDING PROTEIN"/>
    <property type="match status" value="1"/>
</dbReference>
<dbReference type="EMBL" id="JAUJFL010000001">
    <property type="protein sequence ID" value="KAK2613342.1"/>
    <property type="molecule type" value="Genomic_DNA"/>
</dbReference>
<proteinExistence type="inferred from homology"/>
<dbReference type="Gene3D" id="3.50.50.60">
    <property type="entry name" value="FAD/NAD(P)-binding domain"/>
    <property type="match status" value="1"/>
</dbReference>